<evidence type="ECO:0000256" key="1">
    <source>
        <dbReference type="SAM" id="Phobius"/>
    </source>
</evidence>
<name>A0ABC9P5X9_ENTFL</name>
<feature type="non-terminal residue" evidence="2">
    <location>
        <position position="155"/>
    </location>
</feature>
<gene>
    <name evidence="2" type="ORF">HMPREF9511_01759</name>
</gene>
<feature type="transmembrane region" description="Helical" evidence="1">
    <location>
        <begin position="108"/>
        <end position="127"/>
    </location>
</feature>
<reference evidence="2 3" key="1">
    <citation type="submission" date="2010-09" db="EMBL/GenBank/DDBJ databases">
        <authorList>
            <person name="Weinstock G."/>
            <person name="Sodergren E."/>
            <person name="Clifton S."/>
            <person name="Fulton L."/>
            <person name="Fulton B."/>
            <person name="Courtney L."/>
            <person name="Fronick C."/>
            <person name="Harrison M."/>
            <person name="Strong C."/>
            <person name="Farmer C."/>
            <person name="Delahaunty K."/>
            <person name="Markovic C."/>
            <person name="Hall O."/>
            <person name="Minx P."/>
            <person name="Tomlinson C."/>
            <person name="Mitreva M."/>
            <person name="Hou S."/>
            <person name="Chen J."/>
            <person name="Wollam A."/>
            <person name="Pepin K.H."/>
            <person name="Johnson M."/>
            <person name="Bhonagiri V."/>
            <person name="Zhang X."/>
            <person name="Suruliraj S."/>
            <person name="Warren W."/>
            <person name="Chinwalla A."/>
            <person name="Mardis E.R."/>
            <person name="Wilson R.K."/>
        </authorList>
    </citation>
    <scope>NUCLEOTIDE SEQUENCE [LARGE SCALE GENOMIC DNA]</scope>
    <source>
        <strain evidence="2 3">TX0630</strain>
    </source>
</reference>
<keyword evidence="1" id="KW-0812">Transmembrane</keyword>
<proteinExistence type="predicted"/>
<protein>
    <submittedName>
        <fullName evidence="2">Uncharacterized protein</fullName>
    </submittedName>
</protein>
<dbReference type="Proteomes" id="UP000004933">
    <property type="component" value="Unassembled WGS sequence"/>
</dbReference>
<dbReference type="AlphaFoldDB" id="A0ABC9P5X9"/>
<feature type="transmembrane region" description="Helical" evidence="1">
    <location>
        <begin position="27"/>
        <end position="47"/>
    </location>
</feature>
<organism evidence="2 3">
    <name type="scientific">Enterococcus faecalis TX0630</name>
    <dbReference type="NCBI Taxonomy" id="749508"/>
    <lineage>
        <taxon>Bacteria</taxon>
        <taxon>Bacillati</taxon>
        <taxon>Bacillota</taxon>
        <taxon>Bacilli</taxon>
        <taxon>Lactobacillales</taxon>
        <taxon>Enterococcaceae</taxon>
        <taxon>Enterococcus</taxon>
    </lineage>
</organism>
<sequence>MKYLIDSYTAYMVNGGLLDKGSEVVNWFFIELPFFFLRMGAMIFLIMENVMNQSDYFVGKQQEAYDYSLDILKGFGGTGIVKGSLLGLAIILSAYYLLYSFFSNRRNFMKSLLHYFAVFAFFICWFGQVKTIDGKTQNGAIFLISSVSEMTKQVQ</sequence>
<feature type="transmembrane region" description="Helical" evidence="1">
    <location>
        <begin position="83"/>
        <end position="102"/>
    </location>
</feature>
<dbReference type="EMBL" id="AEBE01000071">
    <property type="protein sequence ID" value="EFU90253.1"/>
    <property type="molecule type" value="Genomic_DNA"/>
</dbReference>
<keyword evidence="1" id="KW-1133">Transmembrane helix</keyword>
<evidence type="ECO:0000313" key="2">
    <source>
        <dbReference type="EMBL" id="EFU90253.1"/>
    </source>
</evidence>
<comment type="caution">
    <text evidence="2">The sequence shown here is derived from an EMBL/GenBank/DDBJ whole genome shotgun (WGS) entry which is preliminary data.</text>
</comment>
<keyword evidence="1" id="KW-0472">Membrane</keyword>
<evidence type="ECO:0000313" key="3">
    <source>
        <dbReference type="Proteomes" id="UP000004933"/>
    </source>
</evidence>
<accession>A0ABC9P5X9</accession>